<dbReference type="AlphaFoldDB" id="A0A1D2MF26"/>
<dbReference type="Proteomes" id="UP000094527">
    <property type="component" value="Unassembled WGS sequence"/>
</dbReference>
<evidence type="ECO:0000256" key="1">
    <source>
        <dbReference type="ARBA" id="ARBA00005298"/>
    </source>
</evidence>
<dbReference type="InterPro" id="IPR050357">
    <property type="entry name" value="Arrestin_domain-protein"/>
</dbReference>
<evidence type="ECO:0000259" key="3">
    <source>
        <dbReference type="Pfam" id="PF02752"/>
    </source>
</evidence>
<dbReference type="Pfam" id="PF00339">
    <property type="entry name" value="Arrestin_N"/>
    <property type="match status" value="1"/>
</dbReference>
<feature type="domain" description="Arrestin-like N-terminal" evidence="2">
    <location>
        <begin position="26"/>
        <end position="173"/>
    </location>
</feature>
<dbReference type="InterPro" id="IPR014752">
    <property type="entry name" value="Arrestin-like_C"/>
</dbReference>
<dbReference type="EMBL" id="LJIJ01001482">
    <property type="protein sequence ID" value="ODM91607.1"/>
    <property type="molecule type" value="Genomic_DNA"/>
</dbReference>
<dbReference type="InterPro" id="IPR014756">
    <property type="entry name" value="Ig_E-set"/>
</dbReference>
<comment type="similarity">
    <text evidence="1">Belongs to the arrestin family.</text>
</comment>
<gene>
    <name evidence="4" type="ORF">Ocin01_15076</name>
</gene>
<keyword evidence="5" id="KW-1185">Reference proteome</keyword>
<organism evidence="4 5">
    <name type="scientific">Orchesella cincta</name>
    <name type="common">Springtail</name>
    <name type="synonym">Podura cincta</name>
    <dbReference type="NCBI Taxonomy" id="48709"/>
    <lineage>
        <taxon>Eukaryota</taxon>
        <taxon>Metazoa</taxon>
        <taxon>Ecdysozoa</taxon>
        <taxon>Arthropoda</taxon>
        <taxon>Hexapoda</taxon>
        <taxon>Collembola</taxon>
        <taxon>Entomobryomorpha</taxon>
        <taxon>Entomobryoidea</taxon>
        <taxon>Orchesellidae</taxon>
        <taxon>Orchesellinae</taxon>
        <taxon>Orchesella</taxon>
    </lineage>
</organism>
<dbReference type="SUPFAM" id="SSF81296">
    <property type="entry name" value="E set domains"/>
    <property type="match status" value="2"/>
</dbReference>
<name>A0A1D2MF26_ORCCI</name>
<evidence type="ECO:0000313" key="4">
    <source>
        <dbReference type="EMBL" id="ODM91607.1"/>
    </source>
</evidence>
<dbReference type="GO" id="GO:0015031">
    <property type="term" value="P:protein transport"/>
    <property type="evidence" value="ECO:0007669"/>
    <property type="project" value="TreeGrafter"/>
</dbReference>
<dbReference type="PANTHER" id="PTHR11188">
    <property type="entry name" value="ARRESTIN DOMAIN CONTAINING PROTEIN"/>
    <property type="match status" value="1"/>
</dbReference>
<accession>A0A1D2MF26</accession>
<dbReference type="Gene3D" id="2.60.40.640">
    <property type="match status" value="2"/>
</dbReference>
<evidence type="ECO:0000259" key="2">
    <source>
        <dbReference type="Pfam" id="PF00339"/>
    </source>
</evidence>
<dbReference type="GO" id="GO:0005737">
    <property type="term" value="C:cytoplasm"/>
    <property type="evidence" value="ECO:0007669"/>
    <property type="project" value="TreeGrafter"/>
</dbReference>
<proteinExistence type="inferred from homology"/>
<dbReference type="PANTHER" id="PTHR11188:SF176">
    <property type="entry name" value="ARRESTIN DOMAIN-CONTAINING PROTEIN 1"/>
    <property type="match status" value="1"/>
</dbReference>
<comment type="caution">
    <text evidence="4">The sequence shown here is derived from an EMBL/GenBank/DDBJ whole genome shotgun (WGS) entry which is preliminary data.</text>
</comment>
<dbReference type="STRING" id="48709.A0A1D2MF26"/>
<dbReference type="InterPro" id="IPR011021">
    <property type="entry name" value="Arrestin-like_N"/>
</dbReference>
<dbReference type="OrthoDB" id="2333384at2759"/>
<protein>
    <submittedName>
        <fullName evidence="4">Arrestin domain-containing protein 2</fullName>
    </submittedName>
</protein>
<reference evidence="4 5" key="1">
    <citation type="journal article" date="2016" name="Genome Biol. Evol.">
        <title>Gene Family Evolution Reflects Adaptation to Soil Environmental Stressors in the Genome of the Collembolan Orchesella cincta.</title>
        <authorList>
            <person name="Faddeeva-Vakhrusheva A."/>
            <person name="Derks M.F."/>
            <person name="Anvar S.Y."/>
            <person name="Agamennone V."/>
            <person name="Suring W."/>
            <person name="Smit S."/>
            <person name="van Straalen N.M."/>
            <person name="Roelofs D."/>
        </authorList>
    </citation>
    <scope>NUCLEOTIDE SEQUENCE [LARGE SCALE GENOMIC DNA]</scope>
    <source>
        <tissue evidence="4">Mixed pool</tissue>
    </source>
</reference>
<dbReference type="Pfam" id="PF02752">
    <property type="entry name" value="Arrestin_C"/>
    <property type="match status" value="1"/>
</dbReference>
<feature type="domain" description="Arrestin C-terminal-like" evidence="3">
    <location>
        <begin position="205"/>
        <end position="250"/>
    </location>
</feature>
<sequence>MSPCTQNQGVIMSVDILDVVPDKLEYWPGETIKGKIILKVKNSFQSQGIFLNFKGGANVELVEQIKRSDRKRSMGGTERSRDRMYTNYYPPNSESLLSIGSYVAGDDSYPFSIQLPPQLASSYFRTNGPLPYNWSFIQGTGQVSYVLEVGMMLEGTAGHVSRKVIGIHSQLDLNNVPDASQAGEAEMSRAFGNFWSCCCGRSEPSTIMLKVKIEKRGYLPGETIPFEVEVKNQSGKLVEAATMAVQVRSHCVTTILPGAVGSNPEFVGEVANWKGELVVPREEKFIQIVAHVQVTGWIPLPQNAEVITNIIIGTCRGTTRVQVLTPKSLF</sequence>
<dbReference type="InterPro" id="IPR011022">
    <property type="entry name" value="Arrestin_C-like"/>
</dbReference>
<evidence type="ECO:0000313" key="5">
    <source>
        <dbReference type="Proteomes" id="UP000094527"/>
    </source>
</evidence>